<protein>
    <submittedName>
        <fullName evidence="1">Uncharacterized protein</fullName>
    </submittedName>
</protein>
<sequence length="95" mass="11126">MQEPWTNLTHHSPTHCNPCRHDQLNFRDLDPPCLTTCVWYHYYSPIASETRQATLRSIPSQKNSSLRCRIPARATYSPMTNLPFLSQKRRLVDVK</sequence>
<dbReference type="AlphaFoldDB" id="A0A2P2P8E3"/>
<accession>A0A2P2P8E3</accession>
<organism evidence="1">
    <name type="scientific">Rhizophora mucronata</name>
    <name type="common">Asiatic mangrove</name>
    <dbReference type="NCBI Taxonomy" id="61149"/>
    <lineage>
        <taxon>Eukaryota</taxon>
        <taxon>Viridiplantae</taxon>
        <taxon>Streptophyta</taxon>
        <taxon>Embryophyta</taxon>
        <taxon>Tracheophyta</taxon>
        <taxon>Spermatophyta</taxon>
        <taxon>Magnoliopsida</taxon>
        <taxon>eudicotyledons</taxon>
        <taxon>Gunneridae</taxon>
        <taxon>Pentapetalae</taxon>
        <taxon>rosids</taxon>
        <taxon>fabids</taxon>
        <taxon>Malpighiales</taxon>
        <taxon>Rhizophoraceae</taxon>
        <taxon>Rhizophora</taxon>
    </lineage>
</organism>
<evidence type="ECO:0000313" key="1">
    <source>
        <dbReference type="EMBL" id="MBX50982.1"/>
    </source>
</evidence>
<proteinExistence type="predicted"/>
<dbReference type="EMBL" id="GGEC01070498">
    <property type="protein sequence ID" value="MBX50982.1"/>
    <property type="molecule type" value="Transcribed_RNA"/>
</dbReference>
<name>A0A2P2P8E3_RHIMU</name>
<reference evidence="1" key="1">
    <citation type="submission" date="2018-02" db="EMBL/GenBank/DDBJ databases">
        <title>Rhizophora mucronata_Transcriptome.</title>
        <authorList>
            <person name="Meera S.P."/>
            <person name="Sreeshan A."/>
            <person name="Augustine A."/>
        </authorList>
    </citation>
    <scope>NUCLEOTIDE SEQUENCE</scope>
    <source>
        <tissue evidence="1">Leaf</tissue>
    </source>
</reference>